<reference evidence="2 3" key="1">
    <citation type="submission" date="2023-09" db="EMBL/GenBank/DDBJ databases">
        <title>Nesidiocoris tenuis whole genome shotgun sequence.</title>
        <authorList>
            <person name="Shibata T."/>
            <person name="Shimoda M."/>
            <person name="Kobayashi T."/>
            <person name="Uehara T."/>
        </authorList>
    </citation>
    <scope>NUCLEOTIDE SEQUENCE [LARGE SCALE GENOMIC DNA]</scope>
    <source>
        <strain evidence="2 3">Japan</strain>
    </source>
</reference>
<feature type="compositionally biased region" description="Polar residues" evidence="1">
    <location>
        <begin position="43"/>
        <end position="60"/>
    </location>
</feature>
<feature type="compositionally biased region" description="Low complexity" evidence="1">
    <location>
        <begin position="31"/>
        <end position="42"/>
    </location>
</feature>
<evidence type="ECO:0000313" key="2">
    <source>
        <dbReference type="EMBL" id="BES89333.1"/>
    </source>
</evidence>
<organism evidence="2 3">
    <name type="scientific">Nesidiocoris tenuis</name>
    <dbReference type="NCBI Taxonomy" id="355587"/>
    <lineage>
        <taxon>Eukaryota</taxon>
        <taxon>Metazoa</taxon>
        <taxon>Ecdysozoa</taxon>
        <taxon>Arthropoda</taxon>
        <taxon>Hexapoda</taxon>
        <taxon>Insecta</taxon>
        <taxon>Pterygota</taxon>
        <taxon>Neoptera</taxon>
        <taxon>Paraneoptera</taxon>
        <taxon>Hemiptera</taxon>
        <taxon>Heteroptera</taxon>
        <taxon>Panheteroptera</taxon>
        <taxon>Cimicomorpha</taxon>
        <taxon>Miridae</taxon>
        <taxon>Dicyphina</taxon>
        <taxon>Nesidiocoris</taxon>
    </lineage>
</organism>
<proteinExistence type="predicted"/>
<dbReference type="Proteomes" id="UP001307889">
    <property type="component" value="Chromosome 1"/>
</dbReference>
<feature type="compositionally biased region" description="Basic residues" evidence="1">
    <location>
        <begin position="73"/>
        <end position="88"/>
    </location>
</feature>
<gene>
    <name evidence="2" type="ORF">NTJ_02141</name>
</gene>
<sequence>MKGAGGLKVARRCERKVTKTRRKEMNRQGLSCSSTASSIESSQQAPPNSRDPTATPSPAQTPRGEVRGYYARTPRRERKPALRARRRGREPGTGRAGARGQSN</sequence>
<feature type="region of interest" description="Disordered" evidence="1">
    <location>
        <begin position="1"/>
        <end position="103"/>
    </location>
</feature>
<protein>
    <submittedName>
        <fullName evidence="2">Uncharacterized protein</fullName>
    </submittedName>
</protein>
<dbReference type="EMBL" id="AP028909">
    <property type="protein sequence ID" value="BES89333.1"/>
    <property type="molecule type" value="Genomic_DNA"/>
</dbReference>
<evidence type="ECO:0000313" key="3">
    <source>
        <dbReference type="Proteomes" id="UP001307889"/>
    </source>
</evidence>
<name>A0ABN7ABE5_9HEMI</name>
<evidence type="ECO:0000256" key="1">
    <source>
        <dbReference type="SAM" id="MobiDB-lite"/>
    </source>
</evidence>
<keyword evidence="3" id="KW-1185">Reference proteome</keyword>
<accession>A0ABN7ABE5</accession>